<evidence type="ECO:0000256" key="4">
    <source>
        <dbReference type="ARBA" id="ARBA00022801"/>
    </source>
</evidence>
<dbReference type="EMBL" id="CATNWA010018036">
    <property type="protein sequence ID" value="CAI9604868.1"/>
    <property type="molecule type" value="Genomic_DNA"/>
</dbReference>
<dbReference type="Gene3D" id="3.30.1120.10">
    <property type="match status" value="1"/>
</dbReference>
<feature type="transmembrane region" description="Helical" evidence="6">
    <location>
        <begin position="183"/>
        <end position="204"/>
    </location>
</feature>
<dbReference type="PROSITE" id="PS00149">
    <property type="entry name" value="SULFATASE_2"/>
    <property type="match status" value="1"/>
</dbReference>
<comment type="caution">
    <text evidence="8">The sequence shown here is derived from an EMBL/GenBank/DDBJ whole genome shotgun (WGS) entry which is preliminary data.</text>
</comment>
<reference evidence="8" key="1">
    <citation type="submission" date="2023-05" db="EMBL/GenBank/DDBJ databases">
        <authorList>
            <person name="Stuckert A."/>
        </authorList>
    </citation>
    <scope>NUCLEOTIDE SEQUENCE</scope>
</reference>
<protein>
    <recommendedName>
        <fullName evidence="7">Sulfatase N-terminal domain-containing protein</fullName>
    </recommendedName>
</protein>
<name>A0ABN9G8B2_9NEOB</name>
<feature type="transmembrane region" description="Helical" evidence="6">
    <location>
        <begin position="156"/>
        <end position="177"/>
    </location>
</feature>
<comment type="cofactor">
    <cofactor evidence="1">
        <name>Ca(2+)</name>
        <dbReference type="ChEBI" id="CHEBI:29108"/>
    </cofactor>
</comment>
<keyword evidence="6" id="KW-0812">Transmembrane</keyword>
<evidence type="ECO:0000256" key="6">
    <source>
        <dbReference type="SAM" id="Phobius"/>
    </source>
</evidence>
<keyword evidence="6" id="KW-1133">Transmembrane helix</keyword>
<dbReference type="Gene3D" id="3.40.720.10">
    <property type="entry name" value="Alkaline Phosphatase, subunit A"/>
    <property type="match status" value="1"/>
</dbReference>
<evidence type="ECO:0000256" key="5">
    <source>
        <dbReference type="ARBA" id="ARBA00022837"/>
    </source>
</evidence>
<proteinExistence type="inferred from homology"/>
<keyword evidence="5" id="KW-0106">Calcium</keyword>
<dbReference type="InterPro" id="IPR017850">
    <property type="entry name" value="Alkaline_phosphatase_core_sf"/>
</dbReference>
<keyword evidence="6" id="KW-0472">Membrane</keyword>
<evidence type="ECO:0000313" key="8">
    <source>
        <dbReference type="EMBL" id="CAI9604868.1"/>
    </source>
</evidence>
<evidence type="ECO:0000313" key="9">
    <source>
        <dbReference type="Proteomes" id="UP001162483"/>
    </source>
</evidence>
<evidence type="ECO:0000256" key="3">
    <source>
        <dbReference type="ARBA" id="ARBA00022723"/>
    </source>
</evidence>
<dbReference type="InterPro" id="IPR050738">
    <property type="entry name" value="Sulfatase"/>
</dbReference>
<keyword evidence="3" id="KW-0479">Metal-binding</keyword>
<gene>
    <name evidence="8" type="ORF">SPARVUS_LOCUS13517095</name>
</gene>
<dbReference type="InterPro" id="IPR000917">
    <property type="entry name" value="Sulfatase_N"/>
</dbReference>
<dbReference type="PANTHER" id="PTHR42693:SF50">
    <property type="entry name" value="ARYLSULFATASE H ISOFORM X1"/>
    <property type="match status" value="1"/>
</dbReference>
<sequence>MADDLGIGDVGCFGNNTIRTPNIDRLAKEGVKLTHHISAASLCSPSRSAFLTGRYPIRTGMTGHNDYEVLMWNAASGGLPSNETTFAKILKQQGYSTGIIGKWHLGVNCESRNDFCHHPLNHGFDYFFGIPFSLINDCEASRPSEMLLDNKKQLKFYAQIFTITVLTLVVIKLLHLMTVPWKLFIFAFFGSIFLLYWYVAVAFLPHWNCILIRNFDIVEQPMDLELKVSQIVEEARAFITRNKNGPFLLFVSFLHIHTPYYTTKRFRGRSKHDLYGDNIEEMDWMVGEILEAIDKEGLVNNTFTYFTSDHGAYLEGMEGSPHLKGFNGIYRGGKGMGGLEGGIRVPGILRWPGIIPTNTSVDKPTSLMDIFTTVTKLGGGTLPQDRIIDGKDLMPLVQGTAPNSEHEFMFHYCNEYLHAVRWQDTNSNTTWKVHYISPKFREGANACYDSKLCPCIGQNVIHHIQPLLFNLSSDPFEGNPLSNVSVVYGDVIQKIQLAVAHHNSTLHPVPQQLYGLKNIWDPRLQLCCGTFPLCWCSKESSS</sequence>
<dbReference type="PANTHER" id="PTHR42693">
    <property type="entry name" value="ARYLSULFATASE FAMILY MEMBER"/>
    <property type="match status" value="1"/>
</dbReference>
<accession>A0ABN9G8B2</accession>
<dbReference type="PROSITE" id="PS00523">
    <property type="entry name" value="SULFATASE_1"/>
    <property type="match status" value="1"/>
</dbReference>
<evidence type="ECO:0000259" key="7">
    <source>
        <dbReference type="Pfam" id="PF00884"/>
    </source>
</evidence>
<dbReference type="InterPro" id="IPR024607">
    <property type="entry name" value="Sulfatase_CS"/>
</dbReference>
<dbReference type="Pfam" id="PF00884">
    <property type="entry name" value="Sulfatase"/>
    <property type="match status" value="1"/>
</dbReference>
<evidence type="ECO:0000256" key="2">
    <source>
        <dbReference type="ARBA" id="ARBA00008779"/>
    </source>
</evidence>
<dbReference type="SUPFAM" id="SSF53649">
    <property type="entry name" value="Alkaline phosphatase-like"/>
    <property type="match status" value="1"/>
</dbReference>
<keyword evidence="9" id="KW-1185">Reference proteome</keyword>
<comment type="similarity">
    <text evidence="2">Belongs to the sulfatase family.</text>
</comment>
<dbReference type="Gene3D" id="1.10.287.550">
    <property type="entry name" value="Helix hairpin bin"/>
    <property type="match status" value="1"/>
</dbReference>
<evidence type="ECO:0000256" key="1">
    <source>
        <dbReference type="ARBA" id="ARBA00001913"/>
    </source>
</evidence>
<dbReference type="Proteomes" id="UP001162483">
    <property type="component" value="Unassembled WGS sequence"/>
</dbReference>
<feature type="domain" description="Sulfatase N-terminal" evidence="7">
    <location>
        <begin position="1"/>
        <end position="379"/>
    </location>
</feature>
<keyword evidence="4" id="KW-0378">Hydrolase</keyword>
<dbReference type="Pfam" id="PF14707">
    <property type="entry name" value="Sulfatase_C"/>
    <property type="match status" value="1"/>
</dbReference>
<organism evidence="8 9">
    <name type="scientific">Staurois parvus</name>
    <dbReference type="NCBI Taxonomy" id="386267"/>
    <lineage>
        <taxon>Eukaryota</taxon>
        <taxon>Metazoa</taxon>
        <taxon>Chordata</taxon>
        <taxon>Craniata</taxon>
        <taxon>Vertebrata</taxon>
        <taxon>Euteleostomi</taxon>
        <taxon>Amphibia</taxon>
        <taxon>Batrachia</taxon>
        <taxon>Anura</taxon>
        <taxon>Neobatrachia</taxon>
        <taxon>Ranoidea</taxon>
        <taxon>Ranidae</taxon>
        <taxon>Staurois</taxon>
    </lineage>
</organism>